<dbReference type="Pfam" id="PF00672">
    <property type="entry name" value="HAMP"/>
    <property type="match status" value="1"/>
</dbReference>
<evidence type="ECO:0000256" key="5">
    <source>
        <dbReference type="ARBA" id="ARBA00022553"/>
    </source>
</evidence>
<dbReference type="CDD" id="cd06225">
    <property type="entry name" value="HAMP"/>
    <property type="match status" value="1"/>
</dbReference>
<comment type="catalytic activity">
    <reaction evidence="1 14">
        <text>ATP + protein L-histidine = ADP + protein N-phospho-L-histidine.</text>
        <dbReference type="EC" id="2.7.13.3"/>
    </reaction>
</comment>
<dbReference type="NCBIfam" id="NF008184">
    <property type="entry name" value="PRK10935.1"/>
    <property type="match status" value="1"/>
</dbReference>
<keyword evidence="10 14" id="KW-0067">ATP-binding</keyword>
<dbReference type="CDD" id="cd22899">
    <property type="entry name" value="NarQ_sensor"/>
    <property type="match status" value="1"/>
</dbReference>
<dbReference type="CDD" id="cd16917">
    <property type="entry name" value="HATPase_UhpB-NarQ-NarX-like"/>
    <property type="match status" value="1"/>
</dbReference>
<dbReference type="InterPro" id="IPR003594">
    <property type="entry name" value="HATPase_dom"/>
</dbReference>
<feature type="domain" description="Histidine kinase" evidence="16">
    <location>
        <begin position="363"/>
        <end position="557"/>
    </location>
</feature>
<reference evidence="18 19" key="1">
    <citation type="submission" date="2017-02" db="EMBL/GenBank/DDBJ databases">
        <title>Whole genome shotgun sequence of Pantoea agglomerans strain AS1 isolated from a cycad, Zamia floridana in Central Florida, USA.</title>
        <authorList>
            <person name="Lata P."/>
            <person name="Govindarajan S."/>
            <person name="Qi F."/>
            <person name="Li J.-L."/>
            <person name="Maurya S.K."/>
            <person name="Sahoo M.K."/>
        </authorList>
    </citation>
    <scope>NUCLEOTIDE SEQUENCE [LARGE SCALE GENOMIC DNA]</scope>
    <source>
        <strain evidence="18 19">AS1</strain>
    </source>
</reference>
<protein>
    <recommendedName>
        <fullName evidence="14">Sensor protein</fullName>
        <ecNumber evidence="14">2.7.13.3</ecNumber>
    </recommendedName>
</protein>
<evidence type="ECO:0000256" key="15">
    <source>
        <dbReference type="SAM" id="Phobius"/>
    </source>
</evidence>
<dbReference type="PIRSF" id="PIRSF003167">
    <property type="entry name" value="STHK_NarX/NarQ"/>
    <property type="match status" value="1"/>
</dbReference>
<proteinExistence type="predicted"/>
<feature type="domain" description="HAMP" evidence="17">
    <location>
        <begin position="174"/>
        <end position="227"/>
    </location>
</feature>
<evidence type="ECO:0000256" key="12">
    <source>
        <dbReference type="ARBA" id="ARBA00023012"/>
    </source>
</evidence>
<dbReference type="Pfam" id="PF13675">
    <property type="entry name" value="PilJ"/>
    <property type="match status" value="1"/>
</dbReference>
<gene>
    <name evidence="18" type="ORF">B2J69_08640</name>
</gene>
<dbReference type="SMART" id="SM00304">
    <property type="entry name" value="HAMP"/>
    <property type="match status" value="1"/>
</dbReference>
<dbReference type="SMART" id="SM00387">
    <property type="entry name" value="HATPase_c"/>
    <property type="match status" value="1"/>
</dbReference>
<evidence type="ECO:0000256" key="9">
    <source>
        <dbReference type="ARBA" id="ARBA00022777"/>
    </source>
</evidence>
<evidence type="ECO:0000256" key="1">
    <source>
        <dbReference type="ARBA" id="ARBA00000085"/>
    </source>
</evidence>
<evidence type="ECO:0000259" key="16">
    <source>
        <dbReference type="PROSITE" id="PS50109"/>
    </source>
</evidence>
<dbReference type="Gene3D" id="1.20.120.960">
    <property type="entry name" value="Histidine kinase NarX, sensor domain"/>
    <property type="match status" value="1"/>
</dbReference>
<keyword evidence="9 14" id="KW-0418">Kinase</keyword>
<evidence type="ECO:0000256" key="8">
    <source>
        <dbReference type="ARBA" id="ARBA00022741"/>
    </source>
</evidence>
<keyword evidence="7 15" id="KW-0812">Transmembrane</keyword>
<dbReference type="PANTHER" id="PTHR24421:SF10">
    <property type="entry name" value="NITRATE_NITRITE SENSOR PROTEIN NARQ"/>
    <property type="match status" value="1"/>
</dbReference>
<dbReference type="EC" id="2.7.13.3" evidence="14"/>
<keyword evidence="3 14" id="KW-1003">Cell membrane</keyword>
<dbReference type="InterPro" id="IPR036890">
    <property type="entry name" value="HATPase_C_sf"/>
</dbReference>
<dbReference type="GO" id="GO:0046983">
    <property type="term" value="F:protein dimerization activity"/>
    <property type="evidence" value="ECO:0007669"/>
    <property type="project" value="UniProtKB-UniRule"/>
</dbReference>
<dbReference type="Gene3D" id="6.10.340.10">
    <property type="match status" value="1"/>
</dbReference>
<keyword evidence="13 14" id="KW-0472">Membrane</keyword>
<dbReference type="SUPFAM" id="SSF55874">
    <property type="entry name" value="ATPase domain of HSP90 chaperone/DNA topoisomerase II/histidine kinase"/>
    <property type="match status" value="1"/>
</dbReference>
<sequence length="563" mass="63061">MIVKRSVTRSIAQALSAIVLLALLTTGLALMTLSSSLRDAEAINLAGSLRMQSYRLAWDSTSNPQRLQQHLLEYAQTLDKPALRDLDRPWVPQEVVSRYQHLRHAWPALQQQLQRGDADLYQQQVANYVGEIDRFVMGLQRYSERKMELVAASSLLGVIAIVALALATIRFSRRQVVRPLNALVTASRYVESGNFAFPPLVVEQNNELRVLAQTFSAMAARLESHHQALASAVEEKTRDLQEANRTLSLLYESSQLLTASPLSATLFERVMAQVRERENLHVLVLESAHGRFCVGNSDRALRWHSVPLPQDDEEAGALRWQSERDAPREALMQSLGNMLSRAIWIWQTQKQVQQMLLIEERATIARELHDSLAQALSFMRIQLTLLRRALDNPNAAAQNIIADFDRTLSDAYRQLRELLATFRLTIEQADLVAAMQAMIASLQEQVTAKISFSCQPGLETLDAQQQVHLLQIAREALLNAIRHAEARSIAVRYERNAEGEHLLTVTDDGIGIASTDEPPGHYGLTIMSERAARLAGELTIQAQARGTQVALRFPPQTDAQTSR</sequence>
<evidence type="ECO:0000313" key="18">
    <source>
        <dbReference type="EMBL" id="OQP34696.1"/>
    </source>
</evidence>
<evidence type="ECO:0000256" key="2">
    <source>
        <dbReference type="ARBA" id="ARBA00004429"/>
    </source>
</evidence>
<keyword evidence="5" id="KW-0597">Phosphoprotein</keyword>
<dbReference type="GO" id="GO:0005886">
    <property type="term" value="C:plasma membrane"/>
    <property type="evidence" value="ECO:0007669"/>
    <property type="project" value="UniProtKB-SubCell"/>
</dbReference>
<dbReference type="PROSITE" id="PS50109">
    <property type="entry name" value="HIS_KIN"/>
    <property type="match status" value="1"/>
</dbReference>
<dbReference type="InterPro" id="IPR003660">
    <property type="entry name" value="HAMP_dom"/>
</dbReference>
<evidence type="ECO:0000256" key="11">
    <source>
        <dbReference type="ARBA" id="ARBA00022989"/>
    </source>
</evidence>
<evidence type="ECO:0000256" key="14">
    <source>
        <dbReference type="PIRNR" id="PIRNR003167"/>
    </source>
</evidence>
<evidence type="ECO:0000259" key="17">
    <source>
        <dbReference type="PROSITE" id="PS50885"/>
    </source>
</evidence>
<accession>A0A1V9DLH0</accession>
<dbReference type="Gene3D" id="3.30.565.10">
    <property type="entry name" value="Histidine kinase-like ATPase, C-terminal domain"/>
    <property type="match status" value="1"/>
</dbReference>
<dbReference type="InterPro" id="IPR042295">
    <property type="entry name" value="NarX-like_N_sf"/>
</dbReference>
<comment type="caution">
    <text evidence="18">The sequence shown here is derived from an EMBL/GenBank/DDBJ whole genome shotgun (WGS) entry which is preliminary data.</text>
</comment>
<evidence type="ECO:0000256" key="3">
    <source>
        <dbReference type="ARBA" id="ARBA00022475"/>
    </source>
</evidence>
<dbReference type="SUPFAM" id="SSF158472">
    <property type="entry name" value="HAMP domain-like"/>
    <property type="match status" value="1"/>
</dbReference>
<evidence type="ECO:0000256" key="10">
    <source>
        <dbReference type="ARBA" id="ARBA00022840"/>
    </source>
</evidence>
<evidence type="ECO:0000256" key="6">
    <source>
        <dbReference type="ARBA" id="ARBA00022679"/>
    </source>
</evidence>
<keyword evidence="8 14" id="KW-0547">Nucleotide-binding</keyword>
<keyword evidence="12 14" id="KW-0902">Two-component regulatory system</keyword>
<dbReference type="RefSeq" id="WP_081138372.1">
    <property type="nucleotide sequence ID" value="NZ_MWUE01000012.1"/>
</dbReference>
<dbReference type="AlphaFoldDB" id="A0A1V9DLH0"/>
<keyword evidence="6 14" id="KW-0808">Transferase</keyword>
<evidence type="ECO:0000256" key="7">
    <source>
        <dbReference type="ARBA" id="ARBA00022692"/>
    </source>
</evidence>
<dbReference type="Pfam" id="PF02518">
    <property type="entry name" value="HATPase_c"/>
    <property type="match status" value="1"/>
</dbReference>
<dbReference type="InterPro" id="IPR011712">
    <property type="entry name" value="Sig_transdc_His_kin_sub3_dim/P"/>
</dbReference>
<evidence type="ECO:0000256" key="13">
    <source>
        <dbReference type="ARBA" id="ARBA00023136"/>
    </source>
</evidence>
<evidence type="ECO:0000313" key="19">
    <source>
        <dbReference type="Proteomes" id="UP000192769"/>
    </source>
</evidence>
<name>A0A1V9DLH0_9GAMM</name>
<keyword evidence="11 15" id="KW-1133">Transmembrane helix</keyword>
<dbReference type="GO" id="GO:0005524">
    <property type="term" value="F:ATP binding"/>
    <property type="evidence" value="ECO:0007669"/>
    <property type="project" value="UniProtKB-UniRule"/>
</dbReference>
<dbReference type="PANTHER" id="PTHR24421">
    <property type="entry name" value="NITRATE/NITRITE SENSOR PROTEIN NARX-RELATED"/>
    <property type="match status" value="1"/>
</dbReference>
<dbReference type="InterPro" id="IPR029095">
    <property type="entry name" value="NarX-like_N"/>
</dbReference>
<dbReference type="InterPro" id="IPR050482">
    <property type="entry name" value="Sensor_HK_TwoCompSys"/>
</dbReference>
<dbReference type="Pfam" id="PF07730">
    <property type="entry name" value="HisKA_3"/>
    <property type="match status" value="1"/>
</dbReference>
<dbReference type="OrthoDB" id="9811306at2"/>
<keyword evidence="19" id="KW-1185">Reference proteome</keyword>
<feature type="transmembrane region" description="Helical" evidence="15">
    <location>
        <begin position="149"/>
        <end position="169"/>
    </location>
</feature>
<dbReference type="Proteomes" id="UP000192769">
    <property type="component" value="Unassembled WGS sequence"/>
</dbReference>
<keyword evidence="4 14" id="KW-0997">Cell inner membrane</keyword>
<dbReference type="InterPro" id="IPR005467">
    <property type="entry name" value="His_kinase_dom"/>
</dbReference>
<dbReference type="InterPro" id="IPR016380">
    <property type="entry name" value="Sig_transdc_His_kin_NarX/NarQ"/>
</dbReference>
<dbReference type="EMBL" id="MWUE01000012">
    <property type="protein sequence ID" value="OQP34696.1"/>
    <property type="molecule type" value="Genomic_DNA"/>
</dbReference>
<comment type="subcellular location">
    <subcellularLocation>
        <location evidence="2">Cell inner membrane</location>
        <topology evidence="2">Multi-pass membrane protein</topology>
    </subcellularLocation>
</comment>
<dbReference type="Gene3D" id="1.20.5.1930">
    <property type="match status" value="1"/>
</dbReference>
<evidence type="ECO:0000256" key="4">
    <source>
        <dbReference type="ARBA" id="ARBA00022519"/>
    </source>
</evidence>
<organism evidence="18 19">
    <name type="scientific">Pantoea latae</name>
    <dbReference type="NCBI Taxonomy" id="1964541"/>
    <lineage>
        <taxon>Bacteria</taxon>
        <taxon>Pseudomonadati</taxon>
        <taxon>Pseudomonadota</taxon>
        <taxon>Gammaproteobacteria</taxon>
        <taxon>Enterobacterales</taxon>
        <taxon>Erwiniaceae</taxon>
        <taxon>Pantoea</taxon>
    </lineage>
</organism>
<dbReference type="PROSITE" id="PS50885">
    <property type="entry name" value="HAMP"/>
    <property type="match status" value="1"/>
</dbReference>
<dbReference type="GO" id="GO:0000155">
    <property type="term" value="F:phosphorelay sensor kinase activity"/>
    <property type="evidence" value="ECO:0007669"/>
    <property type="project" value="UniProtKB-UniRule"/>
</dbReference>